<sequence>MQEIRGSTDVFVFEPRLEGKDVLLWWSGRSAALRQRDSMQTDRASEGCDKPLLMERTDVPRKNV</sequence>
<evidence type="ECO:0000256" key="1">
    <source>
        <dbReference type="SAM" id="MobiDB-lite"/>
    </source>
</evidence>
<reference evidence="2 3" key="1">
    <citation type="submission" date="2014-08" db="EMBL/GenBank/DDBJ databases">
        <title>Porphyromonas gulae strain:COT-052_OH3439 Genome sequencing.</title>
        <authorList>
            <person name="Wallis C."/>
            <person name="Deusch O."/>
            <person name="O'Flynn C."/>
            <person name="Davis I."/>
            <person name="Jospin G."/>
            <person name="Darling A.E."/>
            <person name="Coil D.A."/>
            <person name="Alexiev A."/>
            <person name="Horsfall A."/>
            <person name="Kirkwood N."/>
            <person name="Harris S."/>
            <person name="Eisen J.A."/>
        </authorList>
    </citation>
    <scope>NUCLEOTIDE SEQUENCE [LARGE SCALE GENOMIC DNA]</scope>
    <source>
        <strain evidence="3">COT-052 OH3439</strain>
    </source>
</reference>
<name>A0A099WRT5_9PORP</name>
<protein>
    <submittedName>
        <fullName evidence="2">Uncharacterized protein</fullName>
    </submittedName>
</protein>
<accession>A0A099WRT5</accession>
<organism evidence="2 3">
    <name type="scientific">Porphyromonas gulae</name>
    <dbReference type="NCBI Taxonomy" id="111105"/>
    <lineage>
        <taxon>Bacteria</taxon>
        <taxon>Pseudomonadati</taxon>
        <taxon>Bacteroidota</taxon>
        <taxon>Bacteroidia</taxon>
        <taxon>Bacteroidales</taxon>
        <taxon>Porphyromonadaceae</taxon>
        <taxon>Porphyromonas</taxon>
    </lineage>
</organism>
<evidence type="ECO:0000313" key="3">
    <source>
        <dbReference type="Proteomes" id="UP000030146"/>
    </source>
</evidence>
<evidence type="ECO:0000313" key="2">
    <source>
        <dbReference type="EMBL" id="KGN83555.1"/>
    </source>
</evidence>
<dbReference type="Proteomes" id="UP000030146">
    <property type="component" value="Unassembled WGS sequence"/>
</dbReference>
<dbReference type="EMBL" id="JRAK01000163">
    <property type="protein sequence ID" value="KGN83555.1"/>
    <property type="molecule type" value="Genomic_DNA"/>
</dbReference>
<comment type="caution">
    <text evidence="2">The sequence shown here is derived from an EMBL/GenBank/DDBJ whole genome shotgun (WGS) entry which is preliminary data.</text>
</comment>
<keyword evidence="3" id="KW-1185">Reference proteome</keyword>
<dbReference type="AlphaFoldDB" id="A0A099WRT5"/>
<feature type="region of interest" description="Disordered" evidence="1">
    <location>
        <begin position="37"/>
        <end position="64"/>
    </location>
</feature>
<gene>
    <name evidence="2" type="ORF">HR15_11865</name>
</gene>
<proteinExistence type="predicted"/>